<reference evidence="3 4" key="1">
    <citation type="submission" date="2014-04" db="EMBL/GenBank/DDBJ databases">
        <authorList>
            <consortium name="DOE Joint Genome Institute"/>
            <person name="Kuo A."/>
            <person name="Martino E."/>
            <person name="Perotto S."/>
            <person name="Kohler A."/>
            <person name="Nagy L.G."/>
            <person name="Floudas D."/>
            <person name="Copeland A."/>
            <person name="Barry K.W."/>
            <person name="Cichocki N."/>
            <person name="Veneault-Fourrey C."/>
            <person name="LaButti K."/>
            <person name="Lindquist E.A."/>
            <person name="Lipzen A."/>
            <person name="Lundell T."/>
            <person name="Morin E."/>
            <person name="Murat C."/>
            <person name="Sun H."/>
            <person name="Tunlid A."/>
            <person name="Henrissat B."/>
            <person name="Grigoriev I.V."/>
            <person name="Hibbett D.S."/>
            <person name="Martin F."/>
            <person name="Nordberg H.P."/>
            <person name="Cantor M.N."/>
            <person name="Hua S.X."/>
        </authorList>
    </citation>
    <scope>NUCLEOTIDE SEQUENCE [LARGE SCALE GENOMIC DNA]</scope>
    <source>
        <strain evidence="3 4">Zn</strain>
    </source>
</reference>
<dbReference type="InterPro" id="IPR029058">
    <property type="entry name" value="AB_hydrolase_fold"/>
</dbReference>
<sequence>MLSFLLTVVILGTLGATALAGVPQIAISAGIVEGGRCTGTSDAVYYKSIPYAQPPIGDLRFAPPQPYSGKFPSGTLSATSSAPACIQFGTLFVETEATSEDCLYLDIWSPPNATNSSALPVKVFIYGGYDTAGGISNVLYDGCNLAKDAIIVSINYRLGPLGFLAFDSGGIQGNQAIQDLLIGLEWVQSNIAAFGGDPEKVLMFGQSAGAINTFIIATLPQAPSLMNAAITESGGGRDVELNSSAQSLGATYAAALGCTLGDVACLKSKSVSELKMAFTNLPALHSGIGIDGVIGADNAKTLEFAAHLDGTIIQAQPSDEGVRVPTIFGSNANEGALFTLSQFAAAPDGPASVTAENYTTFLQDSFGSAAAFVEEYFPLSTFNSSPFPAFTAISTVLSDSTYKCSAYRGLNRAVEKNIPVWTYLFSHTPPCSWLSVLPQQAVPLVGATHTAELPYVFGNLLGLPAPNGTCNSTSSADIAISEFIIGAWTSMAANGDPSRDGISWPAYGGPLNAGAINYTVCEFWDQVDQMTLNSTSSGNSTGISNSTAPAVKSGAPEMVLDATIWTVLGITLGATCFV</sequence>
<dbReference type="InterPro" id="IPR002018">
    <property type="entry name" value="CarbesteraseB"/>
</dbReference>
<feature type="signal peptide" evidence="1">
    <location>
        <begin position="1"/>
        <end position="20"/>
    </location>
</feature>
<dbReference type="PROSITE" id="PS00941">
    <property type="entry name" value="CARBOXYLESTERASE_B_2"/>
    <property type="match status" value="1"/>
</dbReference>
<dbReference type="PANTHER" id="PTHR11559">
    <property type="entry name" value="CARBOXYLESTERASE"/>
    <property type="match status" value="1"/>
</dbReference>
<dbReference type="InterPro" id="IPR050309">
    <property type="entry name" value="Type-B_Carboxylest/Lipase"/>
</dbReference>
<dbReference type="Proteomes" id="UP000054321">
    <property type="component" value="Unassembled WGS sequence"/>
</dbReference>
<keyword evidence="1" id="KW-0732">Signal</keyword>
<dbReference type="STRING" id="913774.A0A0C3GTE3"/>
<name>A0A0C3GTE3_OIDMZ</name>
<dbReference type="OrthoDB" id="408631at2759"/>
<dbReference type="HOGENOM" id="CLU_006586_16_4_1"/>
<feature type="chain" id="PRO_5002165042" description="Carboxylesterase type B domain-containing protein" evidence="1">
    <location>
        <begin position="21"/>
        <end position="578"/>
    </location>
</feature>
<dbReference type="ESTHER" id="9pezi-a0a0c3gte3">
    <property type="family name" value="Fungal_carboxylesterase_lipase"/>
</dbReference>
<dbReference type="SUPFAM" id="SSF53474">
    <property type="entry name" value="alpha/beta-Hydrolases"/>
    <property type="match status" value="1"/>
</dbReference>
<dbReference type="AlphaFoldDB" id="A0A0C3GTE3"/>
<feature type="domain" description="Carboxylesterase type B" evidence="2">
    <location>
        <begin position="23"/>
        <end position="508"/>
    </location>
</feature>
<proteinExistence type="predicted"/>
<evidence type="ECO:0000256" key="1">
    <source>
        <dbReference type="SAM" id="SignalP"/>
    </source>
</evidence>
<accession>A0A0C3GTE3</accession>
<dbReference type="Gene3D" id="3.40.50.1820">
    <property type="entry name" value="alpha/beta hydrolase"/>
    <property type="match status" value="1"/>
</dbReference>
<dbReference type="InParanoid" id="A0A0C3GTE3"/>
<keyword evidence="4" id="KW-1185">Reference proteome</keyword>
<reference evidence="4" key="2">
    <citation type="submission" date="2015-01" db="EMBL/GenBank/DDBJ databases">
        <title>Evolutionary Origins and Diversification of the Mycorrhizal Mutualists.</title>
        <authorList>
            <consortium name="DOE Joint Genome Institute"/>
            <consortium name="Mycorrhizal Genomics Consortium"/>
            <person name="Kohler A."/>
            <person name="Kuo A."/>
            <person name="Nagy L.G."/>
            <person name="Floudas D."/>
            <person name="Copeland A."/>
            <person name="Barry K.W."/>
            <person name="Cichocki N."/>
            <person name="Veneault-Fourrey C."/>
            <person name="LaButti K."/>
            <person name="Lindquist E.A."/>
            <person name="Lipzen A."/>
            <person name="Lundell T."/>
            <person name="Morin E."/>
            <person name="Murat C."/>
            <person name="Riley R."/>
            <person name="Ohm R."/>
            <person name="Sun H."/>
            <person name="Tunlid A."/>
            <person name="Henrissat B."/>
            <person name="Grigoriev I.V."/>
            <person name="Hibbett D.S."/>
            <person name="Martin F."/>
        </authorList>
    </citation>
    <scope>NUCLEOTIDE SEQUENCE [LARGE SCALE GENOMIC DNA]</scope>
    <source>
        <strain evidence="4">Zn</strain>
    </source>
</reference>
<protein>
    <recommendedName>
        <fullName evidence="2">Carboxylesterase type B domain-containing protein</fullName>
    </recommendedName>
</protein>
<evidence type="ECO:0000313" key="4">
    <source>
        <dbReference type="Proteomes" id="UP000054321"/>
    </source>
</evidence>
<dbReference type="Pfam" id="PF00135">
    <property type="entry name" value="COesterase"/>
    <property type="match status" value="1"/>
</dbReference>
<evidence type="ECO:0000259" key="2">
    <source>
        <dbReference type="Pfam" id="PF00135"/>
    </source>
</evidence>
<gene>
    <name evidence="3" type="ORF">OIDMADRAFT_46075</name>
</gene>
<dbReference type="InterPro" id="IPR019819">
    <property type="entry name" value="Carboxylesterase_B_CS"/>
</dbReference>
<organism evidence="3 4">
    <name type="scientific">Oidiodendron maius (strain Zn)</name>
    <dbReference type="NCBI Taxonomy" id="913774"/>
    <lineage>
        <taxon>Eukaryota</taxon>
        <taxon>Fungi</taxon>
        <taxon>Dikarya</taxon>
        <taxon>Ascomycota</taxon>
        <taxon>Pezizomycotina</taxon>
        <taxon>Leotiomycetes</taxon>
        <taxon>Leotiomycetes incertae sedis</taxon>
        <taxon>Myxotrichaceae</taxon>
        <taxon>Oidiodendron</taxon>
    </lineage>
</organism>
<dbReference type="EMBL" id="KN832893">
    <property type="protein sequence ID" value="KIM93641.1"/>
    <property type="molecule type" value="Genomic_DNA"/>
</dbReference>
<evidence type="ECO:0000313" key="3">
    <source>
        <dbReference type="EMBL" id="KIM93641.1"/>
    </source>
</evidence>